<comment type="caution">
    <text evidence="2">The sequence shown here is derived from an EMBL/GenBank/DDBJ whole genome shotgun (WGS) entry which is preliminary data.</text>
</comment>
<dbReference type="AlphaFoldDB" id="A0A9P3UJL3"/>
<feature type="region of interest" description="Disordered" evidence="1">
    <location>
        <begin position="337"/>
        <end position="372"/>
    </location>
</feature>
<evidence type="ECO:0000313" key="2">
    <source>
        <dbReference type="EMBL" id="GLB33475.1"/>
    </source>
</evidence>
<dbReference type="EMBL" id="BRPK01000001">
    <property type="protein sequence ID" value="GLB33475.1"/>
    <property type="molecule type" value="Genomic_DNA"/>
</dbReference>
<feature type="compositionally biased region" description="Basic and acidic residues" evidence="1">
    <location>
        <begin position="344"/>
        <end position="372"/>
    </location>
</feature>
<sequence length="372" mass="43747">MPATATPFTRRQLLSATTTKPWTQHFRHLLPIPKKFLKRTSIRDPVIKSVRPRDRIKYWNIVPGDQIRLLGDKKNTLHEVLSINRFSNRVFVKGAVNTGEEDSGKIPPSKNYHYSRCQLFLGNYELPPTKKNPDPQVVPVFAQRLGTTAPFWNRFFGRYDWKRFAVKTVPVIPHLKDEKIPIPWPKPEPRTLPEPKTYDTTKEEVVKVTYKPPALSPSMKGLVPRPPSEAEFLRTLYNPHLPNILGDSPPVEIYLFRELANPHSRAKKHARWLAWQEEKRQRLEKFFQEELSNLRGRSIREAKAEAAFKWRQQMEAEKEALRKQRWKKITDEATLARKAKRRERKEAKQRQRLTELVLKDEPNQVIPKDMRP</sequence>
<accession>A0A9P3UJL3</accession>
<name>A0A9P3UJL3_LYOSH</name>
<protein>
    <submittedName>
        <fullName evidence="2">Uncharacterized protein</fullName>
    </submittedName>
</protein>
<evidence type="ECO:0000256" key="1">
    <source>
        <dbReference type="SAM" id="MobiDB-lite"/>
    </source>
</evidence>
<keyword evidence="3" id="KW-1185">Reference proteome</keyword>
<evidence type="ECO:0000313" key="3">
    <source>
        <dbReference type="Proteomes" id="UP001063166"/>
    </source>
</evidence>
<organism evidence="2 3">
    <name type="scientific">Lyophyllum shimeji</name>
    <name type="common">Hon-shimeji</name>
    <name type="synonym">Tricholoma shimeji</name>
    <dbReference type="NCBI Taxonomy" id="47721"/>
    <lineage>
        <taxon>Eukaryota</taxon>
        <taxon>Fungi</taxon>
        <taxon>Dikarya</taxon>
        <taxon>Basidiomycota</taxon>
        <taxon>Agaricomycotina</taxon>
        <taxon>Agaricomycetes</taxon>
        <taxon>Agaricomycetidae</taxon>
        <taxon>Agaricales</taxon>
        <taxon>Tricholomatineae</taxon>
        <taxon>Lyophyllaceae</taxon>
        <taxon>Lyophyllum</taxon>
    </lineage>
</organism>
<dbReference type="OrthoDB" id="359154at2759"/>
<dbReference type="Proteomes" id="UP001063166">
    <property type="component" value="Unassembled WGS sequence"/>
</dbReference>
<reference evidence="2" key="1">
    <citation type="submission" date="2022-07" db="EMBL/GenBank/DDBJ databases">
        <title>The genome of Lyophyllum shimeji provides insight into the initial evolution of ectomycorrhizal fungal genome.</title>
        <authorList>
            <person name="Kobayashi Y."/>
            <person name="Shibata T."/>
            <person name="Hirakawa H."/>
            <person name="Shigenobu S."/>
            <person name="Nishiyama T."/>
            <person name="Yamada A."/>
            <person name="Hasebe M."/>
            <person name="Kawaguchi M."/>
        </authorList>
    </citation>
    <scope>NUCLEOTIDE SEQUENCE</scope>
    <source>
        <strain evidence="2">AT787</strain>
    </source>
</reference>
<gene>
    <name evidence="2" type="ORF">LshimejAT787_0103590</name>
</gene>
<proteinExistence type="predicted"/>